<dbReference type="GO" id="GO:0034355">
    <property type="term" value="P:NAD+ biosynthetic process via the salvage pathway"/>
    <property type="evidence" value="ECO:0007669"/>
    <property type="project" value="UniProtKB-ARBA"/>
</dbReference>
<comment type="catalytic activity">
    <reaction evidence="8 9">
        <text>5-phospho-alpha-D-ribose 1-diphosphate + nicotinate + ATP + H2O = nicotinate beta-D-ribonucleotide + ADP + phosphate + diphosphate</text>
        <dbReference type="Rhea" id="RHEA:36163"/>
        <dbReference type="ChEBI" id="CHEBI:15377"/>
        <dbReference type="ChEBI" id="CHEBI:30616"/>
        <dbReference type="ChEBI" id="CHEBI:32544"/>
        <dbReference type="ChEBI" id="CHEBI:33019"/>
        <dbReference type="ChEBI" id="CHEBI:43474"/>
        <dbReference type="ChEBI" id="CHEBI:57502"/>
        <dbReference type="ChEBI" id="CHEBI:58017"/>
        <dbReference type="ChEBI" id="CHEBI:456216"/>
        <dbReference type="EC" id="6.3.4.21"/>
    </reaction>
</comment>
<dbReference type="NCBIfam" id="NF009131">
    <property type="entry name" value="PRK12484.1"/>
    <property type="match status" value="1"/>
</dbReference>
<dbReference type="Pfam" id="PF04095">
    <property type="entry name" value="NAPRTase"/>
    <property type="match status" value="1"/>
</dbReference>
<dbReference type="InterPro" id="IPR036068">
    <property type="entry name" value="Nicotinate_pribotase-like_C"/>
</dbReference>
<dbReference type="PIRSF" id="PIRSF000484">
    <property type="entry name" value="NAPRT"/>
    <property type="match status" value="1"/>
</dbReference>
<dbReference type="SUPFAM" id="SSF54675">
    <property type="entry name" value="Nicotinate/Quinolinate PRTase N-terminal domain-like"/>
    <property type="match status" value="1"/>
</dbReference>
<feature type="domain" description="Nicotinate/nicotinamide phosphoribosyltransferase" evidence="10">
    <location>
        <begin position="157"/>
        <end position="336"/>
    </location>
</feature>
<dbReference type="GO" id="GO:0004516">
    <property type="term" value="F:nicotinate phosphoribosyltransferase activity"/>
    <property type="evidence" value="ECO:0007669"/>
    <property type="project" value="UniProtKB-UniRule"/>
</dbReference>
<evidence type="ECO:0000259" key="12">
    <source>
        <dbReference type="Pfam" id="PF17956"/>
    </source>
</evidence>
<dbReference type="NCBIfam" id="NF006697">
    <property type="entry name" value="PRK09243.1-4"/>
    <property type="match status" value="1"/>
</dbReference>
<evidence type="ECO:0000256" key="1">
    <source>
        <dbReference type="ARBA" id="ARBA00004952"/>
    </source>
</evidence>
<evidence type="ECO:0000256" key="8">
    <source>
        <dbReference type="ARBA" id="ARBA00048668"/>
    </source>
</evidence>
<organism evidence="13 14">
    <name type="scientific">Enterococcus asini</name>
    <dbReference type="NCBI Taxonomy" id="57732"/>
    <lineage>
        <taxon>Bacteria</taxon>
        <taxon>Bacillati</taxon>
        <taxon>Bacillota</taxon>
        <taxon>Bacilli</taxon>
        <taxon>Lactobacillales</taxon>
        <taxon>Enterococcaceae</taxon>
        <taxon>Enterococcus</taxon>
    </lineage>
</organism>
<dbReference type="FunFam" id="3.20.20.70:FF:000076">
    <property type="entry name" value="Nicotinate phosphoribosyltransferase"/>
    <property type="match status" value="1"/>
</dbReference>
<sequence length="493" mass="56073">MKHYPDDSLTLHTDLYQINMMQTYWELGRADRNAVFECYFREMPFQHGYAIFAGLERLVHYLEELKFSQSDLDYLREVGGYPEDFLQYLADFEFKCSVRSAKEGDLVFANEPIVQVEGPLGQAQLIETALLNMVNFQTLIATKAARIKSVIGYDPLLEFGSRRAQEMDAAFWGTRAAYIGGADATSNVRAGKVFGIPASGTHAHSLVQSYGNDYDAFMAYAKTHKDCVFLVDTYDTLKLGVPTAIRVAKEMGDKINFLGVRIDSGDMAYISKRVREQLDEAGFTEAKVYASNDLDENTILSLKMQKAKIDVWGVGTKLITAYDQPALGAVYKLVSIENDEGVMEDTIKLSSNAEKVSTPGKKQVWRINRKSDGKSEGDYITLWDEDPRTEEELFMFHPVHTFINKTIRNFEARPVLTAIYENGQLVYDLPELEEIKHYAQDSLNSLWEEYKRDLNPQQYPVDLSTECWNHKMAIMNKVRKRVAASKEKGDNEL</sequence>
<gene>
    <name evidence="13" type="ORF">P7H43_05090</name>
</gene>
<dbReference type="CDD" id="cd01570">
    <property type="entry name" value="NAPRTase_A"/>
    <property type="match status" value="1"/>
</dbReference>
<dbReference type="Pfam" id="PF17767">
    <property type="entry name" value="NAPRTase_N"/>
    <property type="match status" value="1"/>
</dbReference>
<keyword evidence="4" id="KW-0597">Phosphoprotein</keyword>
<comment type="PTM">
    <text evidence="9">Transiently phosphorylated on a His residue during the reaction cycle. Phosphorylation strongly increases the affinity for substrates and increases the rate of nicotinate D-ribonucleotide production. Dephosphorylation regenerates the low-affinity form of the enzyme, leading to product release.</text>
</comment>
<dbReference type="InterPro" id="IPR041525">
    <property type="entry name" value="N/Namide_PRibTrfase"/>
</dbReference>
<dbReference type="InterPro" id="IPR013785">
    <property type="entry name" value="Aldolase_TIM"/>
</dbReference>
<evidence type="ECO:0000256" key="9">
    <source>
        <dbReference type="RuleBase" id="RU365100"/>
    </source>
</evidence>
<name>A0AAW8TY62_9ENTE</name>
<evidence type="ECO:0000256" key="3">
    <source>
        <dbReference type="ARBA" id="ARBA00013236"/>
    </source>
</evidence>
<reference evidence="13" key="1">
    <citation type="submission" date="2023-03" db="EMBL/GenBank/DDBJ databases">
        <authorList>
            <person name="Shen W."/>
            <person name="Cai J."/>
        </authorList>
    </citation>
    <scope>NUCLEOTIDE SEQUENCE</scope>
    <source>
        <strain evidence="13">B226-2</strain>
    </source>
</reference>
<protein>
    <recommendedName>
        <fullName evidence="3 9">Nicotinate phosphoribosyltransferase</fullName>
        <ecNumber evidence="3 9">6.3.4.21</ecNumber>
    </recommendedName>
</protein>
<dbReference type="NCBIfam" id="NF006695">
    <property type="entry name" value="PRK09243.1-2"/>
    <property type="match status" value="1"/>
</dbReference>
<dbReference type="InterPro" id="IPR041619">
    <property type="entry name" value="NAPRTase_C"/>
</dbReference>
<dbReference type="GO" id="GO:0047280">
    <property type="term" value="F:nicotinamide phosphoribosyltransferase activity"/>
    <property type="evidence" value="ECO:0007669"/>
    <property type="project" value="UniProtKB-ARBA"/>
</dbReference>
<dbReference type="Proteomes" id="UP001256711">
    <property type="component" value="Unassembled WGS sequence"/>
</dbReference>
<keyword evidence="6 9" id="KW-0662">Pyridine nucleotide biosynthesis</keyword>
<keyword evidence="5 9" id="KW-0436">Ligase</keyword>
<dbReference type="EC" id="6.3.4.21" evidence="3 9"/>
<evidence type="ECO:0000259" key="11">
    <source>
        <dbReference type="Pfam" id="PF17767"/>
    </source>
</evidence>
<comment type="similarity">
    <text evidence="2 9">Belongs to the NAPRTase family.</text>
</comment>
<dbReference type="InterPro" id="IPR040727">
    <property type="entry name" value="NAPRTase_N"/>
</dbReference>
<evidence type="ECO:0000256" key="5">
    <source>
        <dbReference type="ARBA" id="ARBA00022598"/>
    </source>
</evidence>
<dbReference type="InterPro" id="IPR007229">
    <property type="entry name" value="Nic_PRibTrfase-Fam"/>
</dbReference>
<feature type="domain" description="Nicotinate phosphoribosyltransferase N-terminal" evidence="11">
    <location>
        <begin position="11"/>
        <end position="135"/>
    </location>
</feature>
<evidence type="ECO:0000256" key="6">
    <source>
        <dbReference type="ARBA" id="ARBA00022642"/>
    </source>
</evidence>
<feature type="domain" description="Nicotinate phosphoribosyltransferase C-terminal" evidence="12">
    <location>
        <begin position="361"/>
        <end position="470"/>
    </location>
</feature>
<dbReference type="InterPro" id="IPR006405">
    <property type="entry name" value="Nic_PRibTrfase_pncB"/>
</dbReference>
<proteinExistence type="inferred from homology"/>
<dbReference type="NCBIfam" id="NF006694">
    <property type="entry name" value="PRK09243.1-1"/>
    <property type="match status" value="1"/>
</dbReference>
<dbReference type="SUPFAM" id="SSF51690">
    <property type="entry name" value="Nicotinate/Quinolinate PRTase C-terminal domain-like"/>
    <property type="match status" value="1"/>
</dbReference>
<comment type="caution">
    <text evidence="13">The sequence shown here is derived from an EMBL/GenBank/DDBJ whole genome shotgun (WGS) entry which is preliminary data.</text>
</comment>
<comment type="function">
    <text evidence="9">Catalyzes the first step in the biosynthesis of NAD from nicotinic acid, the ATP-dependent synthesis of beta-nicotinate D-ribonucleotide from nicotinate and 5-phospho-D-ribose 1-phosphate.</text>
</comment>
<comment type="pathway">
    <text evidence="1 9">Cofactor biosynthesis; NAD(+) biosynthesis; nicotinate D-ribonucleotide from nicotinate: step 1/1.</text>
</comment>
<evidence type="ECO:0000259" key="10">
    <source>
        <dbReference type="Pfam" id="PF04095"/>
    </source>
</evidence>
<dbReference type="Gene3D" id="3.20.20.70">
    <property type="entry name" value="Aldolase class I"/>
    <property type="match status" value="1"/>
</dbReference>
<keyword evidence="7 9" id="KW-0808">Transferase</keyword>
<accession>A0AAW8TY62</accession>
<evidence type="ECO:0000313" key="14">
    <source>
        <dbReference type="Proteomes" id="UP001256711"/>
    </source>
</evidence>
<dbReference type="GO" id="GO:0005829">
    <property type="term" value="C:cytosol"/>
    <property type="evidence" value="ECO:0007669"/>
    <property type="project" value="TreeGrafter"/>
</dbReference>
<dbReference type="PANTHER" id="PTHR11098">
    <property type="entry name" value="NICOTINATE PHOSPHORIBOSYLTRANSFERASE"/>
    <property type="match status" value="1"/>
</dbReference>
<dbReference type="Gene3D" id="3.20.140.10">
    <property type="entry name" value="nicotinate phosphoribosyltransferase"/>
    <property type="match status" value="1"/>
</dbReference>
<dbReference type="Pfam" id="PF17956">
    <property type="entry name" value="NAPRTase_C"/>
    <property type="match status" value="1"/>
</dbReference>
<dbReference type="PANTHER" id="PTHR11098:SF1">
    <property type="entry name" value="NICOTINATE PHOSPHORIBOSYLTRANSFERASE"/>
    <property type="match status" value="1"/>
</dbReference>
<dbReference type="RefSeq" id="WP_311835182.1">
    <property type="nucleotide sequence ID" value="NZ_JARQBJ010000002.1"/>
</dbReference>
<keyword evidence="13" id="KW-0328">Glycosyltransferase</keyword>
<dbReference type="AlphaFoldDB" id="A0AAW8TY62"/>
<evidence type="ECO:0000313" key="13">
    <source>
        <dbReference type="EMBL" id="MDT2809850.1"/>
    </source>
</evidence>
<dbReference type="NCBIfam" id="TIGR01513">
    <property type="entry name" value="NAPRTase_put"/>
    <property type="match status" value="1"/>
</dbReference>
<dbReference type="EMBL" id="JARQBJ010000002">
    <property type="protein sequence ID" value="MDT2809850.1"/>
    <property type="molecule type" value="Genomic_DNA"/>
</dbReference>
<evidence type="ECO:0000256" key="2">
    <source>
        <dbReference type="ARBA" id="ARBA00010897"/>
    </source>
</evidence>
<evidence type="ECO:0000256" key="7">
    <source>
        <dbReference type="ARBA" id="ARBA00022679"/>
    </source>
</evidence>
<evidence type="ECO:0000256" key="4">
    <source>
        <dbReference type="ARBA" id="ARBA00022553"/>
    </source>
</evidence>